<keyword evidence="5" id="KW-0862">Zinc</keyword>
<keyword evidence="3 5" id="KW-0333">Golgi apparatus</keyword>
<keyword evidence="9" id="KW-1185">Reference proteome</keyword>
<keyword evidence="5" id="KW-0479">Metal-binding</keyword>
<dbReference type="InterPro" id="IPR037364">
    <property type="entry name" value="Sec23"/>
</dbReference>
<dbReference type="SUPFAM" id="SSF53300">
    <property type="entry name" value="vWA-like"/>
    <property type="match status" value="1"/>
</dbReference>
<evidence type="ECO:0000259" key="7">
    <source>
        <dbReference type="Pfam" id="PF04811"/>
    </source>
</evidence>
<dbReference type="EMBL" id="JASBNA010000033">
    <property type="protein sequence ID" value="KAK7682899.1"/>
    <property type="molecule type" value="Genomic_DNA"/>
</dbReference>
<dbReference type="GO" id="GO:0006886">
    <property type="term" value="P:intracellular protein transport"/>
    <property type="evidence" value="ECO:0007669"/>
    <property type="project" value="InterPro"/>
</dbReference>
<gene>
    <name evidence="8" type="ORF">QCA50_013931</name>
</gene>
<feature type="domain" description="Sec23/Sec24 trunk" evidence="7">
    <location>
        <begin position="1"/>
        <end position="74"/>
    </location>
</feature>
<dbReference type="InterPro" id="IPR007123">
    <property type="entry name" value="Gelsolin-like_dom"/>
</dbReference>
<dbReference type="Gene3D" id="3.40.50.410">
    <property type="entry name" value="von Willebrand factor, type A domain"/>
    <property type="match status" value="1"/>
</dbReference>
<dbReference type="SUPFAM" id="SSF81811">
    <property type="entry name" value="Helical domain of Sec23/24"/>
    <property type="match status" value="1"/>
</dbReference>
<evidence type="ECO:0000313" key="8">
    <source>
        <dbReference type="EMBL" id="KAK7682899.1"/>
    </source>
</evidence>
<evidence type="ECO:0000313" key="9">
    <source>
        <dbReference type="Proteomes" id="UP001385951"/>
    </source>
</evidence>
<dbReference type="InterPro" id="IPR029006">
    <property type="entry name" value="ADF-H/Gelsolin-like_dom_sf"/>
</dbReference>
<keyword evidence="5" id="KW-0931">ER-Golgi transport</keyword>
<evidence type="ECO:0000256" key="3">
    <source>
        <dbReference type="ARBA" id="ARBA00023034"/>
    </source>
</evidence>
<dbReference type="Gene3D" id="3.40.20.10">
    <property type="entry name" value="Severin"/>
    <property type="match status" value="1"/>
</dbReference>
<organism evidence="8 9">
    <name type="scientific">Cerrena zonata</name>
    <dbReference type="NCBI Taxonomy" id="2478898"/>
    <lineage>
        <taxon>Eukaryota</taxon>
        <taxon>Fungi</taxon>
        <taxon>Dikarya</taxon>
        <taxon>Basidiomycota</taxon>
        <taxon>Agaricomycotina</taxon>
        <taxon>Agaricomycetes</taxon>
        <taxon>Polyporales</taxon>
        <taxon>Cerrenaceae</taxon>
        <taxon>Cerrena</taxon>
    </lineage>
</organism>
<dbReference type="Pfam" id="PF04811">
    <property type="entry name" value="Sec23_trunk"/>
    <property type="match status" value="1"/>
</dbReference>
<dbReference type="Pfam" id="PF00626">
    <property type="entry name" value="Gelsolin"/>
    <property type="match status" value="1"/>
</dbReference>
<keyword evidence="5" id="KW-0963">Cytoplasm</keyword>
<dbReference type="PANTHER" id="PTHR11141">
    <property type="entry name" value="PROTEIN TRANSPORT PROTEIN SEC23"/>
    <property type="match status" value="1"/>
</dbReference>
<keyword evidence="5" id="KW-0472">Membrane</keyword>
<comment type="function">
    <text evidence="4 5">Component of the coat protein complex II (COPII) which promotes the formation of transport vesicles from the endoplasmic reticulum (ER). The coat has two main functions, the physical deformation of the endoplasmic reticulum membrane into vesicles and the selection of cargo molecules.</text>
</comment>
<comment type="subcellular location">
    <subcellularLocation>
        <location evidence="5">Cytoplasm</location>
    </subcellularLocation>
    <subcellularLocation>
        <location evidence="5">Cytoplasmic vesicle</location>
        <location evidence="5">COPII-coated vesicle membrane</location>
        <topology evidence="5">Peripheral membrane protein</topology>
        <orientation evidence="5">Cytoplasmic side</orientation>
    </subcellularLocation>
    <subcellularLocation>
        <location evidence="5">Endoplasmic reticulum membrane</location>
        <topology evidence="5">Peripheral membrane protein</topology>
        <orientation evidence="5">Cytoplasmic side</orientation>
    </subcellularLocation>
    <subcellularLocation>
        <location evidence="5">Golgi apparatus membrane</location>
        <topology evidence="5">Peripheral membrane protein</topology>
        <orientation evidence="5">Cytoplasmic side</orientation>
    </subcellularLocation>
</comment>
<evidence type="ECO:0000256" key="1">
    <source>
        <dbReference type="ARBA" id="ARBA00009210"/>
    </source>
</evidence>
<dbReference type="PANTHER" id="PTHR11141:SF0">
    <property type="entry name" value="PROTEIN TRANSPORT PROTEIN SEC23"/>
    <property type="match status" value="1"/>
</dbReference>
<dbReference type="InterPro" id="IPR036180">
    <property type="entry name" value="Gelsolin-like_dom_sf"/>
</dbReference>
<dbReference type="InterPro" id="IPR006896">
    <property type="entry name" value="Sec23/24_trunk_dom"/>
</dbReference>
<keyword evidence="5" id="KW-0256">Endoplasmic reticulum</keyword>
<dbReference type="FunFam" id="3.40.20.10:FF:000041">
    <property type="entry name" value="Protein transport protein SEC23"/>
    <property type="match status" value="1"/>
</dbReference>
<keyword evidence="5" id="KW-0653">Protein transport</keyword>
<feature type="domain" description="Gelsolin-like" evidence="6">
    <location>
        <begin position="99"/>
        <end position="187"/>
    </location>
</feature>
<dbReference type="GO" id="GO:0090110">
    <property type="term" value="P:COPII-coated vesicle cargo loading"/>
    <property type="evidence" value="ECO:0007669"/>
    <property type="project" value="TreeGrafter"/>
</dbReference>
<dbReference type="GO" id="GO:0005789">
    <property type="term" value="C:endoplasmic reticulum membrane"/>
    <property type="evidence" value="ECO:0007669"/>
    <property type="project" value="UniProtKB-SubCell"/>
</dbReference>
<evidence type="ECO:0000256" key="5">
    <source>
        <dbReference type="RuleBase" id="RU365030"/>
    </source>
</evidence>
<dbReference type="InterPro" id="IPR036175">
    <property type="entry name" value="Sec23/24_helical_dom_sf"/>
</dbReference>
<dbReference type="GO" id="GO:0005096">
    <property type="term" value="F:GTPase activator activity"/>
    <property type="evidence" value="ECO:0007669"/>
    <property type="project" value="TreeGrafter"/>
</dbReference>
<dbReference type="GO" id="GO:0030127">
    <property type="term" value="C:COPII vesicle coat"/>
    <property type="evidence" value="ECO:0007669"/>
    <property type="project" value="InterPro"/>
</dbReference>
<keyword evidence="5" id="KW-0968">Cytoplasmic vesicle</keyword>
<evidence type="ECO:0000259" key="6">
    <source>
        <dbReference type="Pfam" id="PF00626"/>
    </source>
</evidence>
<dbReference type="GO" id="GO:0046872">
    <property type="term" value="F:metal ion binding"/>
    <property type="evidence" value="ECO:0007669"/>
    <property type="project" value="UniProtKB-KW"/>
</dbReference>
<comment type="similarity">
    <text evidence="1 5">Belongs to the SEC23/SEC24 family. SEC23 subfamily.</text>
</comment>
<dbReference type="Proteomes" id="UP001385951">
    <property type="component" value="Unassembled WGS sequence"/>
</dbReference>
<dbReference type="GO" id="GO:0000139">
    <property type="term" value="C:Golgi membrane"/>
    <property type="evidence" value="ECO:0007669"/>
    <property type="project" value="UniProtKB-SubCell"/>
</dbReference>
<evidence type="ECO:0000256" key="2">
    <source>
        <dbReference type="ARBA" id="ARBA00021212"/>
    </source>
</evidence>
<protein>
    <recommendedName>
        <fullName evidence="2 5">Protein transport protein SEC23</fullName>
    </recommendedName>
</protein>
<evidence type="ECO:0000256" key="4">
    <source>
        <dbReference type="ARBA" id="ARBA00025471"/>
    </source>
</evidence>
<sequence>MLFSAGLCTLNPGLIVGNKLKEPIRSHSDIDKDNAKHFKKAIKFYDQLALKAVKNSHTIDVFGGCLDQIEAAAVLMARVTLFKSEQDDGADVLRWIDHKEPEAVLLDSVSIKNDRILLLDTFFHILIYHGKTIAEWRKAGYQDLPEYENLKQLLQEPKQEAADLLVDRYPLPRFIDTEEGGSQARFLYSKLNPSTSYNAANIGVNGAVVLTDDVSLQIFMTHLQKLVVSGSN</sequence>
<dbReference type="AlphaFoldDB" id="A0AAW0FXI6"/>
<dbReference type="SUPFAM" id="SSF82754">
    <property type="entry name" value="C-terminal, gelsolin-like domain of Sec23/24"/>
    <property type="match status" value="1"/>
</dbReference>
<accession>A0AAW0FXI6</accession>
<name>A0AAW0FXI6_9APHY</name>
<keyword evidence="5" id="KW-0813">Transport</keyword>
<comment type="caution">
    <text evidence="8">The sequence shown here is derived from an EMBL/GenBank/DDBJ whole genome shotgun (WGS) entry which is preliminary data.</text>
</comment>
<reference evidence="8 9" key="1">
    <citation type="submission" date="2022-09" db="EMBL/GenBank/DDBJ databases">
        <authorList>
            <person name="Palmer J.M."/>
        </authorList>
    </citation>
    <scope>NUCLEOTIDE SEQUENCE [LARGE SCALE GENOMIC DNA]</scope>
    <source>
        <strain evidence="8 9">DSM 7382</strain>
    </source>
</reference>
<dbReference type="InterPro" id="IPR036465">
    <property type="entry name" value="vWFA_dom_sf"/>
</dbReference>
<proteinExistence type="inferred from homology"/>
<dbReference type="GO" id="GO:0070971">
    <property type="term" value="C:endoplasmic reticulum exit site"/>
    <property type="evidence" value="ECO:0007669"/>
    <property type="project" value="TreeGrafter"/>
</dbReference>